<protein>
    <recommendedName>
        <fullName evidence="2">NTF2-like domain-containing protein</fullName>
    </recommendedName>
</protein>
<accession>A0AAI8YWY2</accession>
<keyword evidence="1" id="KW-0732">Signal</keyword>
<feature type="chain" id="PRO_5042530653" description="NTF2-like domain-containing protein" evidence="1">
    <location>
        <begin position="19"/>
        <end position="206"/>
    </location>
</feature>
<proteinExistence type="predicted"/>
<evidence type="ECO:0000313" key="3">
    <source>
        <dbReference type="EMBL" id="CAK3964052.1"/>
    </source>
</evidence>
<keyword evidence="4" id="KW-1185">Reference proteome</keyword>
<sequence length="206" mass="22881">MKASLINSALCFVGLAWSHPPAPQPQPQSSGLQLGSDCIPRHLANEWLQRFMAVIGQQPSDLGDAKTTANLILADNFQEKSNGILLLEGRSLSGDGIAEYSKQSFISNLFKYPAYTGINTIKVLLDCDQLVWHYYYTGIGTKQYPVRGFNNWKLQRAYDGCPSQIQALDMTLEFDSLAWALDTGYTAYFQNGTKYPSIPYSSPGQH</sequence>
<organism evidence="3 4">
    <name type="scientific">Lecanosticta acicola</name>
    <dbReference type="NCBI Taxonomy" id="111012"/>
    <lineage>
        <taxon>Eukaryota</taxon>
        <taxon>Fungi</taxon>
        <taxon>Dikarya</taxon>
        <taxon>Ascomycota</taxon>
        <taxon>Pezizomycotina</taxon>
        <taxon>Dothideomycetes</taxon>
        <taxon>Dothideomycetidae</taxon>
        <taxon>Mycosphaerellales</taxon>
        <taxon>Mycosphaerellaceae</taxon>
        <taxon>Lecanosticta</taxon>
    </lineage>
</organism>
<dbReference type="InterPro" id="IPR058645">
    <property type="entry name" value="NTF2-like_dom_7"/>
</dbReference>
<dbReference type="Proteomes" id="UP001296104">
    <property type="component" value="Unassembled WGS sequence"/>
</dbReference>
<reference evidence="3" key="1">
    <citation type="submission" date="2023-11" db="EMBL/GenBank/DDBJ databases">
        <authorList>
            <person name="Alioto T."/>
            <person name="Alioto T."/>
            <person name="Gomez Garrido J."/>
        </authorList>
    </citation>
    <scope>NUCLEOTIDE SEQUENCE</scope>
</reference>
<evidence type="ECO:0000259" key="2">
    <source>
        <dbReference type="Pfam" id="PF26534"/>
    </source>
</evidence>
<dbReference type="Pfam" id="PF26534">
    <property type="entry name" value="NTF2_7"/>
    <property type="match status" value="1"/>
</dbReference>
<feature type="signal peptide" evidence="1">
    <location>
        <begin position="1"/>
        <end position="18"/>
    </location>
</feature>
<gene>
    <name evidence="3" type="ORF">LECACI_7A003480</name>
</gene>
<dbReference type="EMBL" id="CAVMBE010000017">
    <property type="protein sequence ID" value="CAK3964052.1"/>
    <property type="molecule type" value="Genomic_DNA"/>
</dbReference>
<feature type="domain" description="NTF2-like" evidence="2">
    <location>
        <begin position="37"/>
        <end position="185"/>
    </location>
</feature>
<evidence type="ECO:0000256" key="1">
    <source>
        <dbReference type="SAM" id="SignalP"/>
    </source>
</evidence>
<comment type="caution">
    <text evidence="3">The sequence shown here is derived from an EMBL/GenBank/DDBJ whole genome shotgun (WGS) entry which is preliminary data.</text>
</comment>
<dbReference type="AlphaFoldDB" id="A0AAI8YWY2"/>
<evidence type="ECO:0000313" key="4">
    <source>
        <dbReference type="Proteomes" id="UP001296104"/>
    </source>
</evidence>
<name>A0AAI8YWY2_9PEZI</name>